<evidence type="ECO:0000313" key="3">
    <source>
        <dbReference type="EMBL" id="PVW15877.1"/>
    </source>
</evidence>
<dbReference type="AlphaFoldDB" id="A0A2U0I441"/>
<dbReference type="EMBL" id="QEHR01000003">
    <property type="protein sequence ID" value="PVW15877.1"/>
    <property type="molecule type" value="Genomic_DNA"/>
</dbReference>
<dbReference type="SUPFAM" id="SSF52402">
    <property type="entry name" value="Adenine nucleotide alpha hydrolases-like"/>
    <property type="match status" value="2"/>
</dbReference>
<accession>A0A2U0I441</accession>
<dbReference type="InterPro" id="IPR006015">
    <property type="entry name" value="Universal_stress_UspA"/>
</dbReference>
<dbReference type="CDD" id="cd00293">
    <property type="entry name" value="USP-like"/>
    <property type="match status" value="1"/>
</dbReference>
<dbReference type="RefSeq" id="WP_133240820.1">
    <property type="nucleotide sequence ID" value="NZ_QEHR01000003.1"/>
</dbReference>
<gene>
    <name evidence="3" type="ORF">DDV96_06320</name>
</gene>
<sequence>MNVLIPTDFSDNAWNAKVYAVSLLKKQWVTFHLVHVKDFVSVETGPEIHGSGVLFTAPNKATAKTQLLKLQERITAHQVGANHRFETAIEHGSFIKGIRSQVAEHRIDLIIMGTKGASGIKKYTLGSNTGDVITKVKCPVLVIPEQAVYEVPKDIAFPTDFNLLYKKRIIATLKTALKLHHSFLHIVQMGSNTLPINDIQAKNKDFLAHSLGNIQHDFHSCNSTNMEEAIQQFVDKKQINMIAMVAKNLNFFQRILFKPSAKTISYHTKIPFLVLHE</sequence>
<comment type="caution">
    <text evidence="3">The sequence shown here is derived from an EMBL/GenBank/DDBJ whole genome shotgun (WGS) entry which is preliminary data.</text>
</comment>
<dbReference type="OrthoDB" id="9788959at2"/>
<evidence type="ECO:0000256" key="1">
    <source>
        <dbReference type="ARBA" id="ARBA00008791"/>
    </source>
</evidence>
<comment type="similarity">
    <text evidence="1">Belongs to the universal stress protein A family.</text>
</comment>
<dbReference type="PRINTS" id="PR01438">
    <property type="entry name" value="UNVRSLSTRESS"/>
</dbReference>
<dbReference type="Pfam" id="PF00582">
    <property type="entry name" value="Usp"/>
    <property type="match status" value="1"/>
</dbReference>
<reference evidence="3 4" key="1">
    <citation type="submission" date="2018-04" db="EMBL/GenBank/DDBJ databases">
        <title>Marixanthomonas spongiae HN-E44 sp. nov., isolated from a marine sponge.</title>
        <authorList>
            <person name="Luo L."/>
            <person name="Zhuang L."/>
        </authorList>
    </citation>
    <scope>NUCLEOTIDE SEQUENCE [LARGE SCALE GENOMIC DNA]</scope>
    <source>
        <strain evidence="3 4">HN-E44</strain>
    </source>
</reference>
<dbReference type="PANTHER" id="PTHR46268">
    <property type="entry name" value="STRESS RESPONSE PROTEIN NHAX"/>
    <property type="match status" value="1"/>
</dbReference>
<evidence type="ECO:0000313" key="4">
    <source>
        <dbReference type="Proteomes" id="UP000245962"/>
    </source>
</evidence>
<name>A0A2U0I441_9FLAO</name>
<keyword evidence="4" id="KW-1185">Reference proteome</keyword>
<proteinExistence type="inferred from homology"/>
<feature type="domain" description="UspA" evidence="2">
    <location>
        <begin position="2"/>
        <end position="144"/>
    </location>
</feature>
<evidence type="ECO:0000259" key="2">
    <source>
        <dbReference type="Pfam" id="PF00582"/>
    </source>
</evidence>
<dbReference type="Gene3D" id="3.40.50.12370">
    <property type="match status" value="1"/>
</dbReference>
<organism evidence="3 4">
    <name type="scientific">Marixanthomonas spongiae</name>
    <dbReference type="NCBI Taxonomy" id="2174845"/>
    <lineage>
        <taxon>Bacteria</taxon>
        <taxon>Pseudomonadati</taxon>
        <taxon>Bacteroidota</taxon>
        <taxon>Flavobacteriia</taxon>
        <taxon>Flavobacteriales</taxon>
        <taxon>Flavobacteriaceae</taxon>
        <taxon>Marixanthomonas</taxon>
    </lineage>
</organism>
<dbReference type="Proteomes" id="UP000245962">
    <property type="component" value="Unassembled WGS sequence"/>
</dbReference>
<dbReference type="InterPro" id="IPR006016">
    <property type="entry name" value="UspA"/>
</dbReference>
<protein>
    <submittedName>
        <fullName evidence="3">Universal stress protein</fullName>
    </submittedName>
</protein>
<dbReference type="PANTHER" id="PTHR46268:SF6">
    <property type="entry name" value="UNIVERSAL STRESS PROTEIN UP12"/>
    <property type="match status" value="1"/>
</dbReference>